<sequence>GAVYAVNVNSAATAGMLSSTQLQSADDLNNLYGSEYYGKNFWWAGNGYPINAPYNSGGYLQVNNIAGYTLQAAYIFSVKSDNNIPTEYQRVKGQNGVWSEWEEIATSEGTYPNLTAGSADRLSRRLYIGVGTGTSGWYKVGSLKVSDILSQSSATNTTSSFSMLFLVTGLNGNGINQTGVAHSGVFELECRMITGAFADGYTNIKILAGDIRAEDYCYAMDTAGSEITLYCNLGGTYMATDFCILSEQYGSYATKAFTFDGTFESAEMPSGGTVGINVSRAAYDAAGNDISETYAKQSGTYPDLTAGKAGKAEGDVRGTAIAENYVKVSSSRGTVSFFLGNIAVNVTLSVSNLTVDSLSVGDCVLANVTVLGTEYVVLLKMMSVSSESSGMGKVCAFGVTSSFNSSGTYSDLTAGDAQKINGLEMAKDESGVLKIGNTVIPQKINILKQAIYCVTGNNFAIPDSETGEYFSEMLEEGNTYEVQWARLNDSNEPIETFCQVASVDTSKGYIILTMHNIGLYVSDNQPEMQLQACRVIYFSNGSQQVQLSPIHYYVADNIAGGLQYHKSAVLKINKIVG</sequence>
<accession>A0A9D1ZXB4</accession>
<dbReference type="CDD" id="cd19958">
    <property type="entry name" value="pyocin_knob"/>
    <property type="match status" value="1"/>
</dbReference>
<reference evidence="1" key="2">
    <citation type="submission" date="2021-04" db="EMBL/GenBank/DDBJ databases">
        <authorList>
            <person name="Gilroy R."/>
        </authorList>
    </citation>
    <scope>NUCLEOTIDE SEQUENCE</scope>
    <source>
        <strain evidence="1">1345</strain>
    </source>
</reference>
<comment type="caution">
    <text evidence="1">The sequence shown here is derived from an EMBL/GenBank/DDBJ whole genome shotgun (WGS) entry which is preliminary data.</text>
</comment>
<protein>
    <submittedName>
        <fullName evidence="1">Pyocin knob domain-containing protein</fullName>
    </submittedName>
</protein>
<evidence type="ECO:0000313" key="2">
    <source>
        <dbReference type="Proteomes" id="UP000886750"/>
    </source>
</evidence>
<dbReference type="Proteomes" id="UP000886750">
    <property type="component" value="Unassembled WGS sequence"/>
</dbReference>
<dbReference type="EMBL" id="DXCQ01000052">
    <property type="protein sequence ID" value="HIY97168.1"/>
    <property type="molecule type" value="Genomic_DNA"/>
</dbReference>
<gene>
    <name evidence="1" type="ORF">H9729_05710</name>
</gene>
<feature type="non-terminal residue" evidence="1">
    <location>
        <position position="1"/>
    </location>
</feature>
<dbReference type="AlphaFoldDB" id="A0A9D1ZXB4"/>
<proteinExistence type="predicted"/>
<name>A0A9D1ZXB4_9FIRM</name>
<reference evidence="1" key="1">
    <citation type="journal article" date="2021" name="PeerJ">
        <title>Extensive microbial diversity within the chicken gut microbiome revealed by metagenomics and culture.</title>
        <authorList>
            <person name="Gilroy R."/>
            <person name="Ravi A."/>
            <person name="Getino M."/>
            <person name="Pursley I."/>
            <person name="Horton D.L."/>
            <person name="Alikhan N.F."/>
            <person name="Baker D."/>
            <person name="Gharbi K."/>
            <person name="Hall N."/>
            <person name="Watson M."/>
            <person name="Adriaenssens E.M."/>
            <person name="Foster-Nyarko E."/>
            <person name="Jarju S."/>
            <person name="Secka A."/>
            <person name="Antonio M."/>
            <person name="Oren A."/>
            <person name="Chaudhuri R.R."/>
            <person name="La Ragione R."/>
            <person name="Hildebrand F."/>
            <person name="Pallen M.J."/>
        </authorList>
    </citation>
    <scope>NUCLEOTIDE SEQUENCE</scope>
    <source>
        <strain evidence="1">1345</strain>
    </source>
</reference>
<evidence type="ECO:0000313" key="1">
    <source>
        <dbReference type="EMBL" id="HIY97168.1"/>
    </source>
</evidence>
<organism evidence="1 2">
    <name type="scientific">Candidatus Borkfalkia excrementigallinarum</name>
    <dbReference type="NCBI Taxonomy" id="2838506"/>
    <lineage>
        <taxon>Bacteria</taxon>
        <taxon>Bacillati</taxon>
        <taxon>Bacillota</taxon>
        <taxon>Clostridia</taxon>
        <taxon>Christensenellales</taxon>
        <taxon>Christensenellaceae</taxon>
        <taxon>Candidatus Borkfalkia</taxon>
    </lineage>
</organism>